<dbReference type="InterPro" id="IPR040521">
    <property type="entry name" value="KDZ"/>
</dbReference>
<dbReference type="OrthoDB" id="3257613at2759"/>
<keyword evidence="2" id="KW-1185">Reference proteome</keyword>
<comment type="caution">
    <text evidence="1">The sequence shown here is derived from an EMBL/GenBank/DDBJ whole genome shotgun (WGS) entry which is preliminary data.</text>
</comment>
<dbReference type="Pfam" id="PF18758">
    <property type="entry name" value="KDZ"/>
    <property type="match status" value="1"/>
</dbReference>
<evidence type="ECO:0000313" key="1">
    <source>
        <dbReference type="EMBL" id="KAF9491433.1"/>
    </source>
</evidence>
<dbReference type="AlphaFoldDB" id="A0A9P5ZNP0"/>
<feature type="non-terminal residue" evidence="1">
    <location>
        <position position="1"/>
    </location>
</feature>
<accession>A0A9P5ZNP0</accession>
<evidence type="ECO:0008006" key="3">
    <source>
        <dbReference type="Google" id="ProtNLM"/>
    </source>
</evidence>
<dbReference type="Proteomes" id="UP000807025">
    <property type="component" value="Unassembled WGS sequence"/>
</dbReference>
<reference evidence="1" key="1">
    <citation type="submission" date="2020-11" db="EMBL/GenBank/DDBJ databases">
        <authorList>
            <consortium name="DOE Joint Genome Institute"/>
            <person name="Ahrendt S."/>
            <person name="Riley R."/>
            <person name="Andreopoulos W."/>
            <person name="Labutti K."/>
            <person name="Pangilinan J."/>
            <person name="Ruiz-Duenas F.J."/>
            <person name="Barrasa J.M."/>
            <person name="Sanchez-Garcia M."/>
            <person name="Camarero S."/>
            <person name="Miyauchi S."/>
            <person name="Serrano A."/>
            <person name="Linde D."/>
            <person name="Babiker R."/>
            <person name="Drula E."/>
            <person name="Ayuso-Fernandez I."/>
            <person name="Pacheco R."/>
            <person name="Padilla G."/>
            <person name="Ferreira P."/>
            <person name="Barriuso J."/>
            <person name="Kellner H."/>
            <person name="Castanera R."/>
            <person name="Alfaro M."/>
            <person name="Ramirez L."/>
            <person name="Pisabarro A.G."/>
            <person name="Kuo A."/>
            <person name="Tritt A."/>
            <person name="Lipzen A."/>
            <person name="He G."/>
            <person name="Yan M."/>
            <person name="Ng V."/>
            <person name="Cullen D."/>
            <person name="Martin F."/>
            <person name="Rosso M.-N."/>
            <person name="Henrissat B."/>
            <person name="Hibbett D."/>
            <person name="Martinez A.T."/>
            <person name="Grigoriev I.V."/>
        </authorList>
    </citation>
    <scope>NUCLEOTIDE SEQUENCE</scope>
    <source>
        <strain evidence="1">ATCC 90797</strain>
    </source>
</reference>
<gene>
    <name evidence="1" type="ORF">BDN71DRAFT_1398332</name>
</gene>
<evidence type="ECO:0000313" key="2">
    <source>
        <dbReference type="Proteomes" id="UP000807025"/>
    </source>
</evidence>
<name>A0A9P5ZNP0_PLEER</name>
<protein>
    <recommendedName>
        <fullName evidence="3">CxC2-like cysteine cluster KDZ transposase-associated domain-containing protein</fullName>
    </recommendedName>
</protein>
<sequence length="722" mass="81434">VRAKSNGECAVMCPACPHPGKNLPSDWEKAEKPKAWIYALFLVIDANFHLKRLPASSNTRDPSLNQGSAYFVKEVRYKEFLNVHTHRNIEEASTCNNYDAVKSASIRRGKGTTASGMGTIECSQHDMKRPVSVGDLQKGEWYVARSYIRQHGLFVFLSINHHSPTSLVVSYDIACQWSRNLLRRLDSYPSDFVGTHAKLLNVRYLVPKFHLYAHRTHCQINYSFNLTPGVGRTDREAPKRGWAAMNPVSSSTKEMGPGSRRDTLDDHFRDYNWQKVIVLYNTMLKKVQEAVAMRAEHVEHFKALSDSLPLATISKFTSLIQAWEAGKSQDNPYEATVEAMSAAKVRLQLMQEDTAITGTDDASPTGETISPSLLLAQGLDLKEHQAHLQLDVKALPTSPTETQLTQITDHQTRLMCRITAWQSTQELLVPGVTLRRCRMNSESTTASFPEDIDLMLPLTLPSNTHIDNKFHDYEWCLHTGQAHNNLADNNLTDIQQQLLILSLMYQSKDRFIHGQQHNTRSATLISYIQAQINFSKSRYRANHAVLLVLSGVLGKSGWATTLLPLEDSDIRSLRAGDDASSSEGQRTLSWTVKQTNDQEMSETMSEALRIERCKSRAQAHRWQEEGILLKEEMCRILQFHRWQAQIWKEHADRSEVTSGAHAYAMRQRHSRETLVSSCVDAWKDVDQYMSLGDGVAATGKPLVEVSLSCMAAREEDVVPTPS</sequence>
<proteinExistence type="predicted"/>
<dbReference type="PANTHER" id="PTHR33096:SF1">
    <property type="entry name" value="CXC1-LIKE CYSTEINE CLUSTER ASSOCIATED WITH KDZ TRANSPOSASES DOMAIN-CONTAINING PROTEIN"/>
    <property type="match status" value="1"/>
</dbReference>
<dbReference type="PANTHER" id="PTHR33096">
    <property type="entry name" value="CXC2 DOMAIN-CONTAINING PROTEIN"/>
    <property type="match status" value="1"/>
</dbReference>
<dbReference type="EMBL" id="MU154619">
    <property type="protein sequence ID" value="KAF9491433.1"/>
    <property type="molecule type" value="Genomic_DNA"/>
</dbReference>
<organism evidence="1 2">
    <name type="scientific">Pleurotus eryngii</name>
    <name type="common">Boletus of the steppes</name>
    <dbReference type="NCBI Taxonomy" id="5323"/>
    <lineage>
        <taxon>Eukaryota</taxon>
        <taxon>Fungi</taxon>
        <taxon>Dikarya</taxon>
        <taxon>Basidiomycota</taxon>
        <taxon>Agaricomycotina</taxon>
        <taxon>Agaricomycetes</taxon>
        <taxon>Agaricomycetidae</taxon>
        <taxon>Agaricales</taxon>
        <taxon>Pleurotineae</taxon>
        <taxon>Pleurotaceae</taxon>
        <taxon>Pleurotus</taxon>
    </lineage>
</organism>